<accession>A0A3S2VKW1</accession>
<sequence>MKKIFLIGCLCAGLALASCGGSSDPRASQSGADDTTASGTGHGDDKDMSTATSDSVALPDTSKNVPGENQ</sequence>
<dbReference type="RefSeq" id="WP_127706923.1">
    <property type="nucleotide sequence ID" value="NZ_SACK01000008.1"/>
</dbReference>
<keyword evidence="2" id="KW-0732">Signal</keyword>
<feature type="signal peptide" evidence="2">
    <location>
        <begin position="1"/>
        <end position="17"/>
    </location>
</feature>
<evidence type="ECO:0008006" key="5">
    <source>
        <dbReference type="Google" id="ProtNLM"/>
    </source>
</evidence>
<comment type="caution">
    <text evidence="3">The sequence shown here is derived from an EMBL/GenBank/DDBJ whole genome shotgun (WGS) entry which is preliminary data.</text>
</comment>
<proteinExistence type="predicted"/>
<name>A0A3S2VKW1_9SPHI</name>
<protein>
    <recommendedName>
        <fullName evidence="5">Entericidin</fullName>
    </recommendedName>
</protein>
<dbReference type="AlphaFoldDB" id="A0A3S2VKW1"/>
<evidence type="ECO:0000256" key="1">
    <source>
        <dbReference type="SAM" id="MobiDB-lite"/>
    </source>
</evidence>
<reference evidence="3 4" key="1">
    <citation type="submission" date="2019-01" db="EMBL/GenBank/DDBJ databases">
        <authorList>
            <person name="Chen W.-M."/>
        </authorList>
    </citation>
    <scope>NUCLEOTIDE SEQUENCE [LARGE SCALE GENOMIC DNA]</scope>
    <source>
        <strain evidence="3 4">YBJ-36</strain>
    </source>
</reference>
<organism evidence="3 4">
    <name type="scientific">Mucilaginibacter limnophilus</name>
    <dbReference type="NCBI Taxonomy" id="1932778"/>
    <lineage>
        <taxon>Bacteria</taxon>
        <taxon>Pseudomonadati</taxon>
        <taxon>Bacteroidota</taxon>
        <taxon>Sphingobacteriia</taxon>
        <taxon>Sphingobacteriales</taxon>
        <taxon>Sphingobacteriaceae</taxon>
        <taxon>Mucilaginibacter</taxon>
    </lineage>
</organism>
<evidence type="ECO:0000313" key="4">
    <source>
        <dbReference type="Proteomes" id="UP000282759"/>
    </source>
</evidence>
<dbReference type="Proteomes" id="UP000282759">
    <property type="component" value="Unassembled WGS sequence"/>
</dbReference>
<evidence type="ECO:0000256" key="2">
    <source>
        <dbReference type="SAM" id="SignalP"/>
    </source>
</evidence>
<gene>
    <name evidence="3" type="ORF">EOD41_16450</name>
</gene>
<keyword evidence="4" id="KW-1185">Reference proteome</keyword>
<feature type="chain" id="PRO_5018607433" description="Entericidin" evidence="2">
    <location>
        <begin position="18"/>
        <end position="70"/>
    </location>
</feature>
<feature type="compositionally biased region" description="Polar residues" evidence="1">
    <location>
        <begin position="49"/>
        <end position="70"/>
    </location>
</feature>
<feature type="compositionally biased region" description="Polar residues" evidence="1">
    <location>
        <begin position="25"/>
        <end position="39"/>
    </location>
</feature>
<evidence type="ECO:0000313" key="3">
    <source>
        <dbReference type="EMBL" id="RVT98383.1"/>
    </source>
</evidence>
<dbReference type="EMBL" id="SACK01000008">
    <property type="protein sequence ID" value="RVT98383.1"/>
    <property type="molecule type" value="Genomic_DNA"/>
</dbReference>
<feature type="region of interest" description="Disordered" evidence="1">
    <location>
        <begin position="19"/>
        <end position="70"/>
    </location>
</feature>
<dbReference type="PROSITE" id="PS51257">
    <property type="entry name" value="PROKAR_LIPOPROTEIN"/>
    <property type="match status" value="1"/>
</dbReference>